<evidence type="ECO:0000313" key="8">
    <source>
        <dbReference type="Proteomes" id="UP000184170"/>
    </source>
</evidence>
<evidence type="ECO:0000256" key="3">
    <source>
        <dbReference type="ARBA" id="ARBA00022840"/>
    </source>
</evidence>
<dbReference type="GO" id="GO:0005524">
    <property type="term" value="F:ATP binding"/>
    <property type="evidence" value="ECO:0007669"/>
    <property type="project" value="UniProtKB-UniRule"/>
</dbReference>
<comment type="catalytic activity">
    <reaction evidence="5">
        <text>3'-dephospho-CoA + ATP = ADP + CoA + H(+)</text>
        <dbReference type="Rhea" id="RHEA:18245"/>
        <dbReference type="ChEBI" id="CHEBI:15378"/>
        <dbReference type="ChEBI" id="CHEBI:30616"/>
        <dbReference type="ChEBI" id="CHEBI:57287"/>
        <dbReference type="ChEBI" id="CHEBI:57328"/>
        <dbReference type="ChEBI" id="CHEBI:456216"/>
        <dbReference type="EC" id="2.7.1.24"/>
    </reaction>
</comment>
<keyword evidence="3 5" id="KW-0067">ATP-binding</keyword>
<comment type="pathway">
    <text evidence="5">Cofactor biosynthesis; coenzyme A biosynthesis; CoA from (R)-pantothenate: step 5/5.</text>
</comment>
<keyword evidence="4 5" id="KW-0173">Coenzyme A biosynthesis</keyword>
<reference evidence="8" key="1">
    <citation type="submission" date="2016-11" db="EMBL/GenBank/DDBJ databases">
        <authorList>
            <person name="Varghese N."/>
            <person name="Submissions S."/>
        </authorList>
    </citation>
    <scope>NUCLEOTIDE SEQUENCE [LARGE SCALE GENOMIC DNA]</scope>
    <source>
        <strain evidence="8">CGMCC 1.7063</strain>
    </source>
</reference>
<name>A0A1M4XSC9_9GAMM</name>
<organism evidence="7 8">
    <name type="scientific">Microbulbifer donghaiensis</name>
    <dbReference type="NCBI Taxonomy" id="494016"/>
    <lineage>
        <taxon>Bacteria</taxon>
        <taxon>Pseudomonadati</taxon>
        <taxon>Pseudomonadota</taxon>
        <taxon>Gammaproteobacteria</taxon>
        <taxon>Cellvibrionales</taxon>
        <taxon>Microbulbiferaceae</taxon>
        <taxon>Microbulbifer</taxon>
    </lineage>
</organism>
<comment type="similarity">
    <text evidence="1 5">Belongs to the CoaE family.</text>
</comment>
<dbReference type="AlphaFoldDB" id="A0A1M4XSC9"/>
<dbReference type="SUPFAM" id="SSF52540">
    <property type="entry name" value="P-loop containing nucleoside triphosphate hydrolases"/>
    <property type="match status" value="1"/>
</dbReference>
<keyword evidence="5" id="KW-0808">Transferase</keyword>
<dbReference type="HAMAP" id="MF_00376">
    <property type="entry name" value="Dephospho_CoA_kinase"/>
    <property type="match status" value="1"/>
</dbReference>
<dbReference type="UniPathway" id="UPA00241">
    <property type="reaction ID" value="UER00356"/>
</dbReference>
<keyword evidence="5" id="KW-0963">Cytoplasm</keyword>
<keyword evidence="5 7" id="KW-0418">Kinase</keyword>
<dbReference type="STRING" id="494016.SAMN04487965_1045"/>
<accession>A0A1M4XSC9</accession>
<dbReference type="EMBL" id="FQVA01000001">
    <property type="protein sequence ID" value="SHE96183.1"/>
    <property type="molecule type" value="Genomic_DNA"/>
</dbReference>
<evidence type="ECO:0000313" key="7">
    <source>
        <dbReference type="EMBL" id="SHE96183.1"/>
    </source>
</evidence>
<keyword evidence="2 5" id="KW-0547">Nucleotide-binding</keyword>
<dbReference type="GO" id="GO:0005737">
    <property type="term" value="C:cytoplasm"/>
    <property type="evidence" value="ECO:0007669"/>
    <property type="project" value="UniProtKB-SubCell"/>
</dbReference>
<dbReference type="Proteomes" id="UP000184170">
    <property type="component" value="Unassembled WGS sequence"/>
</dbReference>
<gene>
    <name evidence="5" type="primary">coaE</name>
    <name evidence="7" type="ORF">SAMN04487965_1045</name>
</gene>
<dbReference type="PROSITE" id="PS51219">
    <property type="entry name" value="DPCK"/>
    <property type="match status" value="1"/>
</dbReference>
<evidence type="ECO:0000256" key="6">
    <source>
        <dbReference type="NCBIfam" id="TIGR00152"/>
    </source>
</evidence>
<proteinExistence type="inferred from homology"/>
<protein>
    <recommendedName>
        <fullName evidence="5 6">Dephospho-CoA kinase</fullName>
        <ecNumber evidence="5 6">2.7.1.24</ecNumber>
    </recommendedName>
    <alternativeName>
        <fullName evidence="5">Dephosphocoenzyme A kinase</fullName>
    </alternativeName>
</protein>
<feature type="binding site" evidence="5">
    <location>
        <begin position="38"/>
        <end position="43"/>
    </location>
    <ligand>
        <name>ATP</name>
        <dbReference type="ChEBI" id="CHEBI:30616"/>
    </ligand>
</feature>
<keyword evidence="8" id="KW-1185">Reference proteome</keyword>
<evidence type="ECO:0000256" key="5">
    <source>
        <dbReference type="HAMAP-Rule" id="MF_00376"/>
    </source>
</evidence>
<evidence type="ECO:0000256" key="2">
    <source>
        <dbReference type="ARBA" id="ARBA00022741"/>
    </source>
</evidence>
<dbReference type="NCBIfam" id="TIGR00152">
    <property type="entry name" value="dephospho-CoA kinase"/>
    <property type="match status" value="1"/>
</dbReference>
<evidence type="ECO:0000256" key="1">
    <source>
        <dbReference type="ARBA" id="ARBA00009018"/>
    </source>
</evidence>
<dbReference type="InterPro" id="IPR027417">
    <property type="entry name" value="P-loop_NTPase"/>
</dbReference>
<dbReference type="Pfam" id="PF01121">
    <property type="entry name" value="CoaE"/>
    <property type="match status" value="1"/>
</dbReference>
<comment type="function">
    <text evidence="5">Catalyzes the phosphorylation of the 3'-hydroxyl group of dephosphocoenzyme A to form coenzyme A.</text>
</comment>
<dbReference type="GO" id="GO:0015937">
    <property type="term" value="P:coenzyme A biosynthetic process"/>
    <property type="evidence" value="ECO:0007669"/>
    <property type="project" value="UniProtKB-UniRule"/>
</dbReference>
<dbReference type="CDD" id="cd02022">
    <property type="entry name" value="DPCK"/>
    <property type="match status" value="1"/>
</dbReference>
<dbReference type="PANTHER" id="PTHR10695:SF46">
    <property type="entry name" value="BIFUNCTIONAL COENZYME A SYNTHASE-RELATED"/>
    <property type="match status" value="1"/>
</dbReference>
<comment type="subcellular location">
    <subcellularLocation>
        <location evidence="5">Cytoplasm</location>
    </subcellularLocation>
</comment>
<sequence length="227" mass="24820">MVRPLFMAALTGHRYNGPSFYGFRADSVLTIGLTGGIGSGKSAAASCFRALGINVVDADWAARVVVQPGQPALAKIAEHFGADVLLENGELDRAKLRGLVFDNANERSWLEGLLHPLIREEILRALAASQSAYAILESPLLIESGQYKLVDRICVVDLPEEQQVARAGARDRSDAEQIRKIMAAQLPRQQRLEKADDVLDNSGDLASLEAQVEALHQLYLQLVEENY</sequence>
<dbReference type="Gene3D" id="3.40.50.300">
    <property type="entry name" value="P-loop containing nucleotide triphosphate hydrolases"/>
    <property type="match status" value="1"/>
</dbReference>
<dbReference type="InterPro" id="IPR001977">
    <property type="entry name" value="Depp_CoAkinase"/>
</dbReference>
<evidence type="ECO:0000256" key="4">
    <source>
        <dbReference type="ARBA" id="ARBA00022993"/>
    </source>
</evidence>
<dbReference type="EC" id="2.7.1.24" evidence="5 6"/>
<dbReference type="GO" id="GO:0004140">
    <property type="term" value="F:dephospho-CoA kinase activity"/>
    <property type="evidence" value="ECO:0007669"/>
    <property type="project" value="UniProtKB-UniRule"/>
</dbReference>
<dbReference type="PANTHER" id="PTHR10695">
    <property type="entry name" value="DEPHOSPHO-COA KINASE-RELATED"/>
    <property type="match status" value="1"/>
</dbReference>